<dbReference type="Pfam" id="PF00096">
    <property type="entry name" value="zf-C2H2"/>
    <property type="match status" value="8"/>
</dbReference>
<feature type="domain" description="C2H2-type" evidence="15">
    <location>
        <begin position="569"/>
        <end position="596"/>
    </location>
</feature>
<dbReference type="Gene3D" id="3.30.160.60">
    <property type="entry name" value="Classic Zinc Finger"/>
    <property type="match status" value="8"/>
</dbReference>
<evidence type="ECO:0000256" key="3">
    <source>
        <dbReference type="ARBA" id="ARBA00022499"/>
    </source>
</evidence>
<feature type="domain" description="C2H2-type" evidence="15">
    <location>
        <begin position="457"/>
        <end position="484"/>
    </location>
</feature>
<keyword evidence="6 13" id="KW-0863">Zinc-finger</keyword>
<dbReference type="FunFam" id="3.30.160.60:FF:000321">
    <property type="entry name" value="myeloid zinc finger 1 isoform X1"/>
    <property type="match status" value="1"/>
</dbReference>
<feature type="domain" description="C2H2-type" evidence="15">
    <location>
        <begin position="541"/>
        <end position="568"/>
    </location>
</feature>
<evidence type="ECO:0000313" key="16">
    <source>
        <dbReference type="Ensembl" id="ENSLLEP00000024407.1"/>
    </source>
</evidence>
<feature type="domain" description="C2H2-type" evidence="15">
    <location>
        <begin position="429"/>
        <end position="456"/>
    </location>
</feature>
<keyword evidence="11" id="KW-0804">Transcription</keyword>
<evidence type="ECO:0000313" key="17">
    <source>
        <dbReference type="Proteomes" id="UP000694569"/>
    </source>
</evidence>
<evidence type="ECO:0000256" key="9">
    <source>
        <dbReference type="ARBA" id="ARBA00023015"/>
    </source>
</evidence>
<dbReference type="PROSITE" id="PS50157">
    <property type="entry name" value="ZINC_FINGER_C2H2_2"/>
    <property type="match status" value="8"/>
</dbReference>
<keyword evidence="8" id="KW-0832">Ubl conjugation</keyword>
<accession>A0A8C5PL07</accession>
<dbReference type="GO" id="GO:0000981">
    <property type="term" value="F:DNA-binding transcription factor activity, RNA polymerase II-specific"/>
    <property type="evidence" value="ECO:0007669"/>
    <property type="project" value="TreeGrafter"/>
</dbReference>
<dbReference type="FunFam" id="3.30.160.60:FF:002239">
    <property type="entry name" value="Zinc finger protein 226"/>
    <property type="match status" value="1"/>
</dbReference>
<dbReference type="GO" id="GO:0005634">
    <property type="term" value="C:nucleus"/>
    <property type="evidence" value="ECO:0007669"/>
    <property type="project" value="UniProtKB-SubCell"/>
</dbReference>
<evidence type="ECO:0000256" key="5">
    <source>
        <dbReference type="ARBA" id="ARBA00022737"/>
    </source>
</evidence>
<evidence type="ECO:0000256" key="10">
    <source>
        <dbReference type="ARBA" id="ARBA00023125"/>
    </source>
</evidence>
<comment type="similarity">
    <text evidence="2">Belongs to the krueppel C2H2-type zinc-finger protein family.</text>
</comment>
<evidence type="ECO:0000256" key="11">
    <source>
        <dbReference type="ARBA" id="ARBA00023163"/>
    </source>
</evidence>
<dbReference type="GO" id="GO:0043565">
    <property type="term" value="F:sequence-specific DNA binding"/>
    <property type="evidence" value="ECO:0007669"/>
    <property type="project" value="UniProtKB-ARBA"/>
</dbReference>
<dbReference type="PANTHER" id="PTHR24394">
    <property type="entry name" value="ZINC FINGER PROTEIN"/>
    <property type="match status" value="1"/>
</dbReference>
<dbReference type="FunFam" id="3.30.160.60:FF:001158">
    <property type="entry name" value="zinc finger protein 22"/>
    <property type="match status" value="1"/>
</dbReference>
<dbReference type="Ensembl" id="ENSLLET00000025336.1">
    <property type="protein sequence ID" value="ENSLLEP00000024407.1"/>
    <property type="gene ID" value="ENSLLEG00000015418.1"/>
</dbReference>
<dbReference type="PANTHER" id="PTHR24394:SF48">
    <property type="entry name" value="ZINC FINGER PROTEIN 771"/>
    <property type="match status" value="1"/>
</dbReference>
<evidence type="ECO:0000256" key="14">
    <source>
        <dbReference type="SAM" id="MobiDB-lite"/>
    </source>
</evidence>
<dbReference type="FunFam" id="3.30.160.60:FF:000759">
    <property type="entry name" value="zinc finger protein 16"/>
    <property type="match status" value="1"/>
</dbReference>
<name>A0A8C5PL07_9ANUR</name>
<dbReference type="FunFam" id="3.30.160.60:FF:002343">
    <property type="entry name" value="Zinc finger protein 33A"/>
    <property type="match status" value="2"/>
</dbReference>
<dbReference type="FunFam" id="3.30.160.60:FF:000706">
    <property type="entry name" value="Zinc finger protein"/>
    <property type="match status" value="1"/>
</dbReference>
<keyword evidence="5" id="KW-0677">Repeat</keyword>
<feature type="domain" description="C2H2-type" evidence="15">
    <location>
        <begin position="401"/>
        <end position="428"/>
    </location>
</feature>
<proteinExistence type="inferred from homology"/>
<feature type="region of interest" description="Disordered" evidence="14">
    <location>
        <begin position="252"/>
        <end position="294"/>
    </location>
</feature>
<keyword evidence="10" id="KW-0238">DNA-binding</keyword>
<keyword evidence="9" id="KW-0805">Transcription regulation</keyword>
<keyword evidence="3" id="KW-1017">Isopeptide bond</keyword>
<dbReference type="GO" id="GO:0045892">
    <property type="term" value="P:negative regulation of DNA-templated transcription"/>
    <property type="evidence" value="ECO:0007669"/>
    <property type="project" value="UniProtKB-ARBA"/>
</dbReference>
<evidence type="ECO:0000256" key="12">
    <source>
        <dbReference type="ARBA" id="ARBA00023242"/>
    </source>
</evidence>
<reference evidence="16" key="1">
    <citation type="submission" date="2025-08" db="UniProtKB">
        <authorList>
            <consortium name="Ensembl"/>
        </authorList>
    </citation>
    <scope>IDENTIFICATION</scope>
</reference>
<evidence type="ECO:0000256" key="7">
    <source>
        <dbReference type="ARBA" id="ARBA00022833"/>
    </source>
</evidence>
<evidence type="ECO:0000256" key="1">
    <source>
        <dbReference type="ARBA" id="ARBA00004123"/>
    </source>
</evidence>
<feature type="domain" description="C2H2-type" evidence="15">
    <location>
        <begin position="485"/>
        <end position="512"/>
    </location>
</feature>
<dbReference type="GO" id="GO:0008270">
    <property type="term" value="F:zinc ion binding"/>
    <property type="evidence" value="ECO:0007669"/>
    <property type="project" value="UniProtKB-KW"/>
</dbReference>
<organism evidence="16 17">
    <name type="scientific">Leptobrachium leishanense</name>
    <name type="common">Leishan spiny toad</name>
    <dbReference type="NCBI Taxonomy" id="445787"/>
    <lineage>
        <taxon>Eukaryota</taxon>
        <taxon>Metazoa</taxon>
        <taxon>Chordata</taxon>
        <taxon>Craniata</taxon>
        <taxon>Vertebrata</taxon>
        <taxon>Euteleostomi</taxon>
        <taxon>Amphibia</taxon>
        <taxon>Batrachia</taxon>
        <taxon>Anura</taxon>
        <taxon>Pelobatoidea</taxon>
        <taxon>Megophryidae</taxon>
        <taxon>Leptobrachium</taxon>
    </lineage>
</organism>
<protein>
    <recommendedName>
        <fullName evidence="15">C2H2-type domain-containing protein</fullName>
    </recommendedName>
</protein>
<feature type="domain" description="C2H2-type" evidence="15">
    <location>
        <begin position="597"/>
        <end position="621"/>
    </location>
</feature>
<keyword evidence="17" id="KW-1185">Reference proteome</keyword>
<evidence type="ECO:0000256" key="4">
    <source>
        <dbReference type="ARBA" id="ARBA00022723"/>
    </source>
</evidence>
<dbReference type="PROSITE" id="PS00028">
    <property type="entry name" value="ZINC_FINGER_C2H2_1"/>
    <property type="match status" value="8"/>
</dbReference>
<evidence type="ECO:0000256" key="8">
    <source>
        <dbReference type="ARBA" id="ARBA00022843"/>
    </source>
</evidence>
<keyword evidence="12" id="KW-0539">Nucleus</keyword>
<evidence type="ECO:0000259" key="15">
    <source>
        <dbReference type="PROSITE" id="PS50157"/>
    </source>
</evidence>
<feature type="domain" description="C2H2-type" evidence="15">
    <location>
        <begin position="513"/>
        <end position="540"/>
    </location>
</feature>
<dbReference type="GeneTree" id="ENSGT00940000154715"/>
<dbReference type="Proteomes" id="UP000694569">
    <property type="component" value="Unplaced"/>
</dbReference>
<dbReference type="SUPFAM" id="SSF57667">
    <property type="entry name" value="beta-beta-alpha zinc fingers"/>
    <property type="match status" value="4"/>
</dbReference>
<sequence length="621" mass="69950">MMDKDKARDPLSKRILDLTLEMIFLLTGEGHMVVRIHETINDKSHHQIEGYSRSQSFNTEPPTHSGIHEQNHEKILELTNQIIQLLTGEVPVKCEDASVCISMEERECLEGHKKLSKDVRTENLLNALDKPALGDLHTPVSLYDFGTENKTNNAERYLNKAKKGAADSEPECLASGERRFKDNVNYSTIECTEYSPSDIKEESASCEENLIEDNTYRPTEYSPVVIKEEPDSCEEENLPDCDIYKTVGNTLTEYTSGDTGAESDSHRVGELPDHEMHPHPEHTQTEYPSTDIKKESPAYEKKILSDNDLYKPTDWSPDHLREHLTGNTNTLEINHGENFIESIKLDQSIYYTDPVIYNSVYKSNTAISSEMHETTCREIPFSLTACGESASKHQLVHAEAQPCPECGKHFTDSIGLKKHQRIHTGNTQFKCTECGKCFTQASHLAAHNRIHTGEKPFNCSECGTRFTQASHLARHKLIHTGERPFNCCECGKCFAQTSDLTRHKMIHSGEKPFKCTVCGKCFTQASYLTKHKRTHTGEKPFTCTECGKCFTETSSLAKHKRIHTGEKPFTCTECSKCFTRASSLAAHKIIHSGEKPFTCTECGKCFTWASSLATHKMNHTG</sequence>
<dbReference type="InterPro" id="IPR013087">
    <property type="entry name" value="Znf_C2H2_type"/>
</dbReference>
<reference evidence="16" key="2">
    <citation type="submission" date="2025-09" db="UniProtKB">
        <authorList>
            <consortium name="Ensembl"/>
        </authorList>
    </citation>
    <scope>IDENTIFICATION</scope>
</reference>
<evidence type="ECO:0000256" key="2">
    <source>
        <dbReference type="ARBA" id="ARBA00006991"/>
    </source>
</evidence>
<feature type="compositionally biased region" description="Basic and acidic residues" evidence="14">
    <location>
        <begin position="263"/>
        <end position="284"/>
    </location>
</feature>
<evidence type="ECO:0000256" key="6">
    <source>
        <dbReference type="ARBA" id="ARBA00022771"/>
    </source>
</evidence>
<comment type="subcellular location">
    <subcellularLocation>
        <location evidence="1">Nucleus</location>
    </subcellularLocation>
</comment>
<evidence type="ECO:0000256" key="13">
    <source>
        <dbReference type="PROSITE-ProRule" id="PRU00042"/>
    </source>
</evidence>
<keyword evidence="7" id="KW-0862">Zinc</keyword>
<dbReference type="AlphaFoldDB" id="A0A8C5PL07"/>
<dbReference type="InterPro" id="IPR036236">
    <property type="entry name" value="Znf_C2H2_sf"/>
</dbReference>
<dbReference type="FunFam" id="3.30.160.60:FF:002716">
    <property type="entry name" value="Zinc finger protein 212"/>
    <property type="match status" value="1"/>
</dbReference>
<keyword evidence="4" id="KW-0479">Metal-binding</keyword>
<dbReference type="SMART" id="SM00355">
    <property type="entry name" value="ZnF_C2H2"/>
    <property type="match status" value="8"/>
</dbReference>